<gene>
    <name evidence="3" type="ORF">BT96DRAFT_916811</name>
</gene>
<organism evidence="3 4">
    <name type="scientific">Gymnopus androsaceus JB14</name>
    <dbReference type="NCBI Taxonomy" id="1447944"/>
    <lineage>
        <taxon>Eukaryota</taxon>
        <taxon>Fungi</taxon>
        <taxon>Dikarya</taxon>
        <taxon>Basidiomycota</taxon>
        <taxon>Agaricomycotina</taxon>
        <taxon>Agaricomycetes</taxon>
        <taxon>Agaricomycetidae</taxon>
        <taxon>Agaricales</taxon>
        <taxon>Marasmiineae</taxon>
        <taxon>Omphalotaceae</taxon>
        <taxon>Gymnopus</taxon>
    </lineage>
</organism>
<reference evidence="3" key="1">
    <citation type="journal article" date="2019" name="Environ. Microbiol.">
        <title>Fungal ecological strategies reflected in gene transcription - a case study of two litter decomposers.</title>
        <authorList>
            <person name="Barbi F."/>
            <person name="Kohler A."/>
            <person name="Barry K."/>
            <person name="Baskaran P."/>
            <person name="Daum C."/>
            <person name="Fauchery L."/>
            <person name="Ihrmark K."/>
            <person name="Kuo A."/>
            <person name="LaButti K."/>
            <person name="Lipzen A."/>
            <person name="Morin E."/>
            <person name="Grigoriev I.V."/>
            <person name="Henrissat B."/>
            <person name="Lindahl B."/>
            <person name="Martin F."/>
        </authorList>
    </citation>
    <scope>NUCLEOTIDE SEQUENCE</scope>
    <source>
        <strain evidence="3">JB14</strain>
    </source>
</reference>
<dbReference type="OrthoDB" id="3217549at2759"/>
<dbReference type="AlphaFoldDB" id="A0A6A4I3E4"/>
<feature type="domain" description="F-box" evidence="2">
    <location>
        <begin position="74"/>
        <end position="127"/>
    </location>
</feature>
<keyword evidence="1" id="KW-0175">Coiled coil</keyword>
<dbReference type="Pfam" id="PF12937">
    <property type="entry name" value="F-box-like"/>
    <property type="match status" value="1"/>
</dbReference>
<evidence type="ECO:0000256" key="1">
    <source>
        <dbReference type="SAM" id="Coils"/>
    </source>
</evidence>
<feature type="coiled-coil region" evidence="1">
    <location>
        <begin position="27"/>
        <end position="61"/>
    </location>
</feature>
<sequence length="407" mass="46026">MAQYLQSRIKDPIWLEPNEISFLRMRISEEEALVQTFESRMDELRAQISELMRQKDAKLVEIASLRNVLAPVRRVPLEILLDIFELVLEPRQWETNTVSHLFRLSSVCVAWRKATHATPQFWSTLRISIKDQDYTCVSDWITRCQMVPVNLYLNFYGEKSRVERGKSTLGVHPSALCARIPIAGYHRRSGGPLPSKIRGVFRCTQVAPSSGATGRAIDLAEAALLPLSLNGFLSITIIRIWIVLSWTWPGFNSALRLHCYLWSSLSNSSDTNGRRDLTEKVIAVLSLFPTIRSLEICPPFDVNALMQAITCTEGHHVLPNLQDLVLDGFLNYYDRTNEEEFRLSGSGFKSMVLSRWWPDVGGLASFRNGLSRLQKVTLRGFHVSDPAGDIPHVSALSGLILNHTPVR</sequence>
<protein>
    <recommendedName>
        <fullName evidence="2">F-box domain-containing protein</fullName>
    </recommendedName>
</protein>
<evidence type="ECO:0000313" key="4">
    <source>
        <dbReference type="Proteomes" id="UP000799118"/>
    </source>
</evidence>
<keyword evidence="4" id="KW-1185">Reference proteome</keyword>
<dbReference type="InterPro" id="IPR001810">
    <property type="entry name" value="F-box_dom"/>
</dbReference>
<dbReference type="Gene3D" id="1.20.1280.50">
    <property type="match status" value="1"/>
</dbReference>
<accession>A0A6A4I3E4</accession>
<dbReference type="Proteomes" id="UP000799118">
    <property type="component" value="Unassembled WGS sequence"/>
</dbReference>
<proteinExistence type="predicted"/>
<evidence type="ECO:0000259" key="2">
    <source>
        <dbReference type="Pfam" id="PF12937"/>
    </source>
</evidence>
<name>A0A6A4I3E4_9AGAR</name>
<evidence type="ECO:0000313" key="3">
    <source>
        <dbReference type="EMBL" id="KAE9404463.1"/>
    </source>
</evidence>
<dbReference type="EMBL" id="ML769416">
    <property type="protein sequence ID" value="KAE9404463.1"/>
    <property type="molecule type" value="Genomic_DNA"/>
</dbReference>